<gene>
    <name evidence="1" type="ORF">SCALOS_LOCUS5416</name>
</gene>
<dbReference type="Proteomes" id="UP000789860">
    <property type="component" value="Unassembled WGS sequence"/>
</dbReference>
<sequence>MILPKHTRWKIVEKNLEGLLSRVIAKHLGVSRASVGRVLKQFQKYGCVEDLPSLSGRSSLLNIDDIKYLKTFMKEKPDCLTTIWRAMHRLGYTNKQVRNKVDRDNFVIRISQYTLSQLVFSDESAYDQRTLSRCYGWSFSGLRTQKYIFFVREKQFTIEGVLCIDGLLAYSIQEGSMNTKDYDDFIEFVLIEQTFFYIKNYLQQNKIWVELMPNPLEVLDLTCMMINRKLAYACYQYSVVNREIVSIVDVEVEPIIDVEVELTIDIEIELTSDIKVELIESIVD</sequence>
<evidence type="ECO:0000313" key="1">
    <source>
        <dbReference type="EMBL" id="CAG8558144.1"/>
    </source>
</evidence>
<name>A0ACA9M2H6_9GLOM</name>
<feature type="non-terminal residue" evidence="1">
    <location>
        <position position="284"/>
    </location>
</feature>
<organism evidence="1 2">
    <name type="scientific">Scutellospora calospora</name>
    <dbReference type="NCBI Taxonomy" id="85575"/>
    <lineage>
        <taxon>Eukaryota</taxon>
        <taxon>Fungi</taxon>
        <taxon>Fungi incertae sedis</taxon>
        <taxon>Mucoromycota</taxon>
        <taxon>Glomeromycotina</taxon>
        <taxon>Glomeromycetes</taxon>
        <taxon>Diversisporales</taxon>
        <taxon>Gigasporaceae</taxon>
        <taxon>Scutellospora</taxon>
    </lineage>
</organism>
<reference evidence="1" key="1">
    <citation type="submission" date="2021-06" db="EMBL/GenBank/DDBJ databases">
        <authorList>
            <person name="Kallberg Y."/>
            <person name="Tangrot J."/>
            <person name="Rosling A."/>
        </authorList>
    </citation>
    <scope>NUCLEOTIDE SEQUENCE</scope>
    <source>
        <strain evidence="1">AU212A</strain>
    </source>
</reference>
<comment type="caution">
    <text evidence="1">The sequence shown here is derived from an EMBL/GenBank/DDBJ whole genome shotgun (WGS) entry which is preliminary data.</text>
</comment>
<evidence type="ECO:0000313" key="2">
    <source>
        <dbReference type="Proteomes" id="UP000789860"/>
    </source>
</evidence>
<keyword evidence="2" id="KW-1185">Reference proteome</keyword>
<accession>A0ACA9M2H6</accession>
<proteinExistence type="predicted"/>
<protein>
    <submittedName>
        <fullName evidence="1">3121_t:CDS:1</fullName>
    </submittedName>
</protein>
<dbReference type="EMBL" id="CAJVPM010008785">
    <property type="protein sequence ID" value="CAG8558144.1"/>
    <property type="molecule type" value="Genomic_DNA"/>
</dbReference>